<proteinExistence type="predicted"/>
<dbReference type="EMBL" id="CP031092">
    <property type="protein sequence ID" value="AXF55578.1"/>
    <property type="molecule type" value="Genomic_DNA"/>
</dbReference>
<accession>A0A345BX97</accession>
<gene>
    <name evidence="3" type="ORF">DT065_05780</name>
</gene>
<dbReference type="KEGG" id="rue:DT065_05780"/>
<dbReference type="AlphaFoldDB" id="A0A345BX97"/>
<dbReference type="OrthoDB" id="9783818at2"/>
<feature type="domain" description="VWFA" evidence="2">
    <location>
        <begin position="156"/>
        <end position="349"/>
    </location>
</feature>
<name>A0A345BX97_9BACI</name>
<dbReference type="InterPro" id="IPR002035">
    <property type="entry name" value="VWF_A"/>
</dbReference>
<feature type="signal peptide" evidence="1">
    <location>
        <begin position="1"/>
        <end position="24"/>
    </location>
</feature>
<keyword evidence="4" id="KW-1185">Reference proteome</keyword>
<dbReference type="PROSITE" id="PS50234">
    <property type="entry name" value="VWFA"/>
    <property type="match status" value="1"/>
</dbReference>
<evidence type="ECO:0000256" key="1">
    <source>
        <dbReference type="SAM" id="SignalP"/>
    </source>
</evidence>
<evidence type="ECO:0000313" key="4">
    <source>
        <dbReference type="Proteomes" id="UP000252100"/>
    </source>
</evidence>
<dbReference type="RefSeq" id="WP_114371626.1">
    <property type="nucleotide sequence ID" value="NZ_CP031092.1"/>
</dbReference>
<dbReference type="Pfam" id="PF00092">
    <property type="entry name" value="VWA"/>
    <property type="match status" value="1"/>
</dbReference>
<reference evidence="3 4" key="1">
    <citation type="journal article" date="2018" name="J. Microbiol.">
        <title>Salicibibacter kimchii gen. nov., sp. nov., a moderately halophilic and alkalitolerant bacterium in the family Bacillaceae, isolated from kimchi.</title>
        <authorList>
            <person name="Jang J.Y."/>
            <person name="Oh Y.J."/>
            <person name="Lim S.K."/>
            <person name="Park H.K."/>
            <person name="Lee C."/>
            <person name="Kim J.Y."/>
            <person name="Lee M.A."/>
            <person name="Choi H.J."/>
        </authorList>
    </citation>
    <scope>NUCLEOTIDE SEQUENCE [LARGE SCALE GENOMIC DNA]</scope>
    <source>
        <strain evidence="3 4">NKC1-1</strain>
    </source>
</reference>
<dbReference type="SUPFAM" id="SSF53300">
    <property type="entry name" value="vWA-like"/>
    <property type="match status" value="1"/>
</dbReference>
<dbReference type="Proteomes" id="UP000252100">
    <property type="component" value="Chromosome"/>
</dbReference>
<keyword evidence="1" id="KW-0732">Signal</keyword>
<evidence type="ECO:0000313" key="3">
    <source>
        <dbReference type="EMBL" id="AXF55578.1"/>
    </source>
</evidence>
<dbReference type="InterPro" id="IPR036465">
    <property type="entry name" value="vWFA_dom_sf"/>
</dbReference>
<feature type="chain" id="PRO_5016707550" evidence="1">
    <location>
        <begin position="25"/>
        <end position="465"/>
    </location>
</feature>
<dbReference type="Gene3D" id="3.40.50.410">
    <property type="entry name" value="von Willebrand factor, type A domain"/>
    <property type="match status" value="1"/>
</dbReference>
<organism evidence="3 4">
    <name type="scientific">Salicibibacter kimchii</name>
    <dbReference type="NCBI Taxonomy" id="2099786"/>
    <lineage>
        <taxon>Bacteria</taxon>
        <taxon>Bacillati</taxon>
        <taxon>Bacillota</taxon>
        <taxon>Bacilli</taxon>
        <taxon>Bacillales</taxon>
        <taxon>Bacillaceae</taxon>
        <taxon>Salicibibacter</taxon>
    </lineage>
</organism>
<evidence type="ECO:0000259" key="2">
    <source>
        <dbReference type="PROSITE" id="PS50234"/>
    </source>
</evidence>
<dbReference type="PROSITE" id="PS51257">
    <property type="entry name" value="PROKAR_LIPOPROTEIN"/>
    <property type="match status" value="1"/>
</dbReference>
<dbReference type="SMART" id="SM00327">
    <property type="entry name" value="VWA"/>
    <property type="match status" value="1"/>
</dbReference>
<protein>
    <submittedName>
        <fullName evidence="3">VWA domain-containing protein</fullName>
    </submittedName>
</protein>
<sequence>MFHIKLPFVFGMLLFLFACSGDEAAENVAEEPDAEEDEAEPEVEPVGLTQDAILQAGPGILTEEYLSQEYDMDDYDEIEKTLMEDFDTYAAEQAEASSPDDWLAEMVNVLGADHREVFEPIDEFDVIYDEFTLPDGRSLQELEDEEIEEEMEKDLNVAMLIDASGSMNEEVDGGVKMDLAKDAVQSFTGNLPEETNVMLQAYGHEGDNTNDGKEESCAAIEHVYPLSSMDEDAFDDALDSFDATGWTPLADAIAQASDDLQEEADENDDHFIYVISDGIETCDGDPIAAAEDLVDTGIDFNVHILGFDIADDEHEQLEEIAAVTEGEYSSVYTEQELDETVNETWSDAIGTSHWLLWAAGNISDANFESVDFHSELRGLSSDATQLRRQENSRMQAAARQLAEAGVISDEERDELEALIDERYEYINEFVDDAYDDTHQEIIDERERVQAIIRDIRDEYSGWDPS</sequence>